<accession>A0AAV2BIZ0</accession>
<feature type="region of interest" description="Disordered" evidence="1">
    <location>
        <begin position="120"/>
        <end position="147"/>
    </location>
</feature>
<feature type="chain" id="PRO_5043685124" evidence="3">
    <location>
        <begin position="21"/>
        <end position="290"/>
    </location>
</feature>
<name>A0AAV2BIZ0_9ARAC</name>
<feature type="signal peptide" evidence="3">
    <location>
        <begin position="1"/>
        <end position="20"/>
    </location>
</feature>
<feature type="compositionally biased region" description="Low complexity" evidence="1">
    <location>
        <begin position="132"/>
        <end position="147"/>
    </location>
</feature>
<feature type="transmembrane region" description="Helical" evidence="2">
    <location>
        <begin position="202"/>
        <end position="227"/>
    </location>
</feature>
<keyword evidence="5" id="KW-1185">Reference proteome</keyword>
<organism evidence="4 5">
    <name type="scientific">Larinioides sclopetarius</name>
    <dbReference type="NCBI Taxonomy" id="280406"/>
    <lineage>
        <taxon>Eukaryota</taxon>
        <taxon>Metazoa</taxon>
        <taxon>Ecdysozoa</taxon>
        <taxon>Arthropoda</taxon>
        <taxon>Chelicerata</taxon>
        <taxon>Arachnida</taxon>
        <taxon>Araneae</taxon>
        <taxon>Araneomorphae</taxon>
        <taxon>Entelegynae</taxon>
        <taxon>Araneoidea</taxon>
        <taxon>Araneidae</taxon>
        <taxon>Larinioides</taxon>
    </lineage>
</organism>
<gene>
    <name evidence="4" type="ORF">LARSCL_LOCUS19612</name>
</gene>
<proteinExistence type="predicted"/>
<evidence type="ECO:0000256" key="1">
    <source>
        <dbReference type="SAM" id="MobiDB-lite"/>
    </source>
</evidence>
<dbReference type="Proteomes" id="UP001497382">
    <property type="component" value="Unassembled WGS sequence"/>
</dbReference>
<keyword evidence="2" id="KW-0812">Transmembrane</keyword>
<keyword evidence="2" id="KW-0472">Membrane</keyword>
<evidence type="ECO:0000313" key="5">
    <source>
        <dbReference type="Proteomes" id="UP001497382"/>
    </source>
</evidence>
<keyword evidence="2" id="KW-1133">Transmembrane helix</keyword>
<reference evidence="4 5" key="1">
    <citation type="submission" date="2024-04" db="EMBL/GenBank/DDBJ databases">
        <authorList>
            <person name="Rising A."/>
            <person name="Reimegard J."/>
            <person name="Sonavane S."/>
            <person name="Akerstrom W."/>
            <person name="Nylinder S."/>
            <person name="Hedman E."/>
            <person name="Kallberg Y."/>
        </authorList>
    </citation>
    <scope>NUCLEOTIDE SEQUENCE [LARGE SCALE GENOMIC DNA]</scope>
</reference>
<keyword evidence="3" id="KW-0732">Signal</keyword>
<comment type="caution">
    <text evidence="4">The sequence shown here is derived from an EMBL/GenBank/DDBJ whole genome shotgun (WGS) entry which is preliminary data.</text>
</comment>
<dbReference type="EMBL" id="CAXIEN010000387">
    <property type="protein sequence ID" value="CAL1296068.1"/>
    <property type="molecule type" value="Genomic_DNA"/>
</dbReference>
<evidence type="ECO:0000256" key="2">
    <source>
        <dbReference type="SAM" id="Phobius"/>
    </source>
</evidence>
<evidence type="ECO:0000313" key="4">
    <source>
        <dbReference type="EMBL" id="CAL1296068.1"/>
    </source>
</evidence>
<dbReference type="AlphaFoldDB" id="A0AAV2BIZ0"/>
<evidence type="ECO:0000256" key="3">
    <source>
        <dbReference type="SAM" id="SignalP"/>
    </source>
</evidence>
<sequence>MKPFIYICFLVVVVGPCVKAKSFNFGNFFLGSSKKALDSSSDIPPDASQSNLFDSEPLDYSTEVESEGFNSSSDNIFDFDYQNSSSDSLEASGRNDSDNVPAIPDNTTAPVAAAAIAEVQENGTHPSDKNETTTSVSSTVTSERTTTLAEVLPTANVSKESPPSTVAGEEEEVVLGTTTGATAVLITKTFFRKSIDWVEDAYTLSILIPITAGILFATTIIVLIALCRCVRRCCRRRSFKRKPLPVLVHENRKDQMRQIQMLVKTVLQLQNSSKHIKLSWILDMISMKDF</sequence>
<feature type="region of interest" description="Disordered" evidence="1">
    <location>
        <begin position="87"/>
        <end position="106"/>
    </location>
</feature>
<protein>
    <submittedName>
        <fullName evidence="4">Uncharacterized protein</fullName>
    </submittedName>
</protein>